<keyword evidence="2" id="KW-1134">Transmembrane beta strand</keyword>
<dbReference type="KEGG" id="nci:NCTC10296_01122"/>
<keyword evidence="6" id="KW-0998">Cell outer membrane</keyword>
<evidence type="ECO:0000256" key="7">
    <source>
        <dbReference type="ARBA" id="ARBA00023609"/>
    </source>
</evidence>
<keyword evidence="11" id="KW-1185">Reference proteome</keyword>
<name>A0A1X3CZM2_9NEIS</name>
<dbReference type="AlphaFoldDB" id="A0A1X3CZM2"/>
<evidence type="ECO:0000256" key="6">
    <source>
        <dbReference type="ARBA" id="ARBA00023237"/>
    </source>
</evidence>
<dbReference type="InterPro" id="IPR006315">
    <property type="entry name" value="OM_autotransptr_brl_dom"/>
</dbReference>
<evidence type="ECO:0000259" key="8">
    <source>
        <dbReference type="Pfam" id="PF04575"/>
    </source>
</evidence>
<reference evidence="10 11" key="1">
    <citation type="submission" date="2018-12" db="EMBL/GenBank/DDBJ databases">
        <authorList>
            <consortium name="Pathogen Informatics"/>
        </authorList>
    </citation>
    <scope>NUCLEOTIDE SEQUENCE [LARGE SCALE GENOMIC DNA]</scope>
    <source>
        <strain evidence="10 11">NCTC10296</strain>
    </source>
</reference>
<dbReference type="Pfam" id="PF24575">
    <property type="entry name" value="TPR_Slam"/>
    <property type="match status" value="1"/>
</dbReference>
<protein>
    <submittedName>
        <fullName evidence="10">Hypothetical periplasmic protein</fullName>
    </submittedName>
</protein>
<evidence type="ECO:0000259" key="9">
    <source>
        <dbReference type="Pfam" id="PF24575"/>
    </source>
</evidence>
<gene>
    <name evidence="10" type="ORF">NCTC10296_01122</name>
</gene>
<dbReference type="InterPro" id="IPR007655">
    <property type="entry name" value="Slam_C"/>
</dbReference>
<feature type="domain" description="Surface lipoprotein assembly modifier N-terminal TPR repeats region" evidence="9">
    <location>
        <begin position="109"/>
        <end position="183"/>
    </location>
</feature>
<evidence type="ECO:0000256" key="5">
    <source>
        <dbReference type="ARBA" id="ARBA00023136"/>
    </source>
</evidence>
<comment type="subcellular location">
    <subcellularLocation>
        <location evidence="1">Cell outer membrane</location>
        <topology evidence="1">Multi-pass membrane protein</topology>
    </subcellularLocation>
</comment>
<evidence type="ECO:0000313" key="10">
    <source>
        <dbReference type="EMBL" id="VEF00940.1"/>
    </source>
</evidence>
<dbReference type="InterPro" id="IPR057556">
    <property type="entry name" value="TPR_Slam"/>
</dbReference>
<dbReference type="GO" id="GO:0009279">
    <property type="term" value="C:cell outer membrane"/>
    <property type="evidence" value="ECO:0007669"/>
    <property type="project" value="UniProtKB-SubCell"/>
</dbReference>
<sequence>MFRRPFCLCRINLKKLIDFSPLFFRQAYSLLQPKTVPFHNRQSDTLVLHAAFGAKSFFKNPICIFVMKRAALLLILCLSLRCVFAADDDVQSASADLPYRPAEPAQPSDQELKSGLEAALAEQDWQNMPELLQQYRSRFLTDQVFADYVEARWRSSKGEYAQAQALFRRVLAQRPEWQEARMASITNLSAARAQPRAGDFGRRLQASDVWQLPISLSQVHNNQGYRSRSSNASRAAYPHQEKNNDALRFNLGAEHDFSLKGNHRLRLGLTSGGTHYWDYYDRSTHFVRLAAGYRSSSGKQSWSLTPYTEQSWLGSEKYTLNTGASAAYHNKLNDNWRVSLSASSVNRSFNNPNHAKYFDGNINSISGTAEWRPDSAWLISAGADYRADLTRNATRASDRTVLRTGISRQFESGFKAGASFQYGRREFDHSEPLYGIGRRDNEYNASASISYQPRRWKGVAPKIDYRYSKVDSNIGSSSKENSQWFMSLEKKF</sequence>
<accession>A0A1X3CZM2</accession>
<evidence type="ECO:0000313" key="11">
    <source>
        <dbReference type="Proteomes" id="UP000279284"/>
    </source>
</evidence>
<keyword evidence="5" id="KW-0472">Membrane</keyword>
<comment type="similarity">
    <text evidence="7">Belongs to the Slam family.</text>
</comment>
<dbReference type="Pfam" id="PF04575">
    <property type="entry name" value="SlipAM"/>
    <property type="match status" value="1"/>
</dbReference>
<dbReference type="STRING" id="493.BWD07_02030"/>
<evidence type="ECO:0000256" key="2">
    <source>
        <dbReference type="ARBA" id="ARBA00022452"/>
    </source>
</evidence>
<dbReference type="Proteomes" id="UP000279284">
    <property type="component" value="Chromosome"/>
</dbReference>
<keyword evidence="3" id="KW-0812">Transmembrane</keyword>
<evidence type="ECO:0000256" key="4">
    <source>
        <dbReference type="ARBA" id="ARBA00022729"/>
    </source>
</evidence>
<proteinExistence type="inferred from homology"/>
<dbReference type="SUPFAM" id="SSF56935">
    <property type="entry name" value="Porins"/>
    <property type="match status" value="1"/>
</dbReference>
<evidence type="ECO:0000256" key="3">
    <source>
        <dbReference type="ARBA" id="ARBA00022692"/>
    </source>
</evidence>
<keyword evidence="4" id="KW-0732">Signal</keyword>
<dbReference type="EMBL" id="LR134313">
    <property type="protein sequence ID" value="VEF00940.1"/>
    <property type="molecule type" value="Genomic_DNA"/>
</dbReference>
<evidence type="ECO:0000256" key="1">
    <source>
        <dbReference type="ARBA" id="ARBA00004571"/>
    </source>
</evidence>
<dbReference type="NCBIfam" id="TIGR01414">
    <property type="entry name" value="autotrans_barl"/>
    <property type="match status" value="1"/>
</dbReference>
<feature type="domain" description="Surface lipoprotein assembly modifier C-terminal" evidence="8">
    <location>
        <begin position="229"/>
        <end position="492"/>
    </location>
</feature>
<organism evidence="10 11">
    <name type="scientific">Neisseria canis</name>
    <dbReference type="NCBI Taxonomy" id="493"/>
    <lineage>
        <taxon>Bacteria</taxon>
        <taxon>Pseudomonadati</taxon>
        <taxon>Pseudomonadota</taxon>
        <taxon>Betaproteobacteria</taxon>
        <taxon>Neisseriales</taxon>
        <taxon>Neisseriaceae</taxon>
        <taxon>Neisseria</taxon>
    </lineage>
</organism>